<comment type="caution">
    <text evidence="2">The sequence shown here is derived from an EMBL/GenBank/DDBJ whole genome shotgun (WGS) entry which is preliminary data.</text>
</comment>
<dbReference type="Gene3D" id="3.90.550.10">
    <property type="entry name" value="Spore Coat Polysaccharide Biosynthesis Protein SpsA, Chain A"/>
    <property type="match status" value="1"/>
</dbReference>
<dbReference type="InterPro" id="IPR029044">
    <property type="entry name" value="Nucleotide-diphossugar_trans"/>
</dbReference>
<evidence type="ECO:0000259" key="1">
    <source>
        <dbReference type="Pfam" id="PF00535"/>
    </source>
</evidence>
<reference evidence="2 3" key="1">
    <citation type="journal article" date="2016" name="Nat. Commun.">
        <title>Thousands of microbial genomes shed light on interconnected biogeochemical processes in an aquifer system.</title>
        <authorList>
            <person name="Anantharaman K."/>
            <person name="Brown C.T."/>
            <person name="Hug L.A."/>
            <person name="Sharon I."/>
            <person name="Castelle C.J."/>
            <person name="Probst A.J."/>
            <person name="Thomas B.C."/>
            <person name="Singh A."/>
            <person name="Wilkins M.J."/>
            <person name="Karaoz U."/>
            <person name="Brodie E.L."/>
            <person name="Williams K.H."/>
            <person name="Hubbard S.S."/>
            <person name="Banfield J.F."/>
        </authorList>
    </citation>
    <scope>NUCLEOTIDE SEQUENCE [LARGE SCALE GENOMIC DNA]</scope>
</reference>
<dbReference type="PANTHER" id="PTHR48090:SF7">
    <property type="entry name" value="RFBJ PROTEIN"/>
    <property type="match status" value="1"/>
</dbReference>
<name>A0A1F7SLG7_9BACT</name>
<feature type="domain" description="Glycosyltransferase 2-like" evidence="1">
    <location>
        <begin position="4"/>
        <end position="174"/>
    </location>
</feature>
<dbReference type="AlphaFoldDB" id="A0A1F7SLG7"/>
<gene>
    <name evidence="2" type="ORF">A3G31_12095</name>
</gene>
<dbReference type="PANTHER" id="PTHR48090">
    <property type="entry name" value="UNDECAPRENYL-PHOSPHATE 4-DEOXY-4-FORMAMIDO-L-ARABINOSE TRANSFERASE-RELATED"/>
    <property type="match status" value="1"/>
</dbReference>
<proteinExistence type="predicted"/>
<sequence>MIYILLPAYNEEKAIWKLIERVINLRKNSNLCLSILVVDDGSTDNTAKVLDNFKKNISIEVISHEKNKGLGEALKSGILFLLTKLADDDIIVTMDSDNTHNPSLIPLMANEIGKGCDIVIASRFLGGGKEIGVPNLRKFLSRCARMIFNLLFQTRNVTDYTSGYRAFKAAVIKKAFEKYKSNLIEESGFTATVELLLKLRSIGARINEVPLVLRYDFKKGKSKLKIVRTVFRYLYIIVKFSLSKKAGKP</sequence>
<accession>A0A1F7SLG7</accession>
<dbReference type="InterPro" id="IPR050256">
    <property type="entry name" value="Glycosyltransferase_2"/>
</dbReference>
<protein>
    <recommendedName>
        <fullName evidence="1">Glycosyltransferase 2-like domain-containing protein</fullName>
    </recommendedName>
</protein>
<organism evidence="2 3">
    <name type="scientific">Candidatus Schekmanbacteria bacterium RIFCSPLOWO2_12_FULL_38_15</name>
    <dbReference type="NCBI Taxonomy" id="1817883"/>
    <lineage>
        <taxon>Bacteria</taxon>
        <taxon>Candidatus Schekmaniibacteriota</taxon>
    </lineage>
</organism>
<dbReference type="Proteomes" id="UP000178082">
    <property type="component" value="Unassembled WGS sequence"/>
</dbReference>
<dbReference type="SUPFAM" id="SSF53448">
    <property type="entry name" value="Nucleotide-diphospho-sugar transferases"/>
    <property type="match status" value="1"/>
</dbReference>
<dbReference type="InterPro" id="IPR001173">
    <property type="entry name" value="Glyco_trans_2-like"/>
</dbReference>
<evidence type="ECO:0000313" key="2">
    <source>
        <dbReference type="EMBL" id="OGL54615.1"/>
    </source>
</evidence>
<dbReference type="STRING" id="1817883.A3G31_12095"/>
<dbReference type="EMBL" id="MGDI01000010">
    <property type="protein sequence ID" value="OGL54615.1"/>
    <property type="molecule type" value="Genomic_DNA"/>
</dbReference>
<evidence type="ECO:0000313" key="3">
    <source>
        <dbReference type="Proteomes" id="UP000178082"/>
    </source>
</evidence>
<dbReference type="Pfam" id="PF00535">
    <property type="entry name" value="Glycos_transf_2"/>
    <property type="match status" value="1"/>
</dbReference>
<dbReference type="CDD" id="cd04179">
    <property type="entry name" value="DPM_DPG-synthase_like"/>
    <property type="match status" value="1"/>
</dbReference>